<evidence type="ECO:0000256" key="2">
    <source>
        <dbReference type="ARBA" id="ARBA00012513"/>
    </source>
</evidence>
<dbReference type="InterPro" id="IPR011009">
    <property type="entry name" value="Kinase-like_dom_sf"/>
</dbReference>
<evidence type="ECO:0000313" key="12">
    <source>
        <dbReference type="EMBL" id="KAF3703760.1"/>
    </source>
</evidence>
<comment type="similarity">
    <text evidence="1">Belongs to the protein kinase superfamily. CAMK Ser/Thr protein kinase family. PIM subfamily.</text>
</comment>
<proteinExistence type="inferred from homology"/>
<comment type="catalytic activity">
    <reaction evidence="9">
        <text>L-seryl-[protein] + ATP = O-phospho-L-seryl-[protein] + ADP + H(+)</text>
        <dbReference type="Rhea" id="RHEA:17989"/>
        <dbReference type="Rhea" id="RHEA-COMP:9863"/>
        <dbReference type="Rhea" id="RHEA-COMP:11604"/>
        <dbReference type="ChEBI" id="CHEBI:15378"/>
        <dbReference type="ChEBI" id="CHEBI:29999"/>
        <dbReference type="ChEBI" id="CHEBI:30616"/>
        <dbReference type="ChEBI" id="CHEBI:83421"/>
        <dbReference type="ChEBI" id="CHEBI:456216"/>
        <dbReference type="EC" id="2.7.11.1"/>
    </reaction>
</comment>
<dbReference type="GO" id="GO:0004674">
    <property type="term" value="F:protein serine/threonine kinase activity"/>
    <property type="evidence" value="ECO:0007669"/>
    <property type="project" value="UniProtKB-KW"/>
</dbReference>
<evidence type="ECO:0000256" key="5">
    <source>
        <dbReference type="ARBA" id="ARBA00022741"/>
    </source>
</evidence>
<evidence type="ECO:0000313" key="13">
    <source>
        <dbReference type="Proteomes" id="UP000503349"/>
    </source>
</evidence>
<evidence type="ECO:0000256" key="7">
    <source>
        <dbReference type="ARBA" id="ARBA00022840"/>
    </source>
</evidence>
<dbReference type="InterPro" id="IPR000719">
    <property type="entry name" value="Prot_kinase_dom"/>
</dbReference>
<dbReference type="InterPro" id="IPR051138">
    <property type="entry name" value="PIM_Ser/Thr_kinase"/>
</dbReference>
<feature type="compositionally biased region" description="Basic and acidic residues" evidence="10">
    <location>
        <begin position="37"/>
        <end position="48"/>
    </location>
</feature>
<keyword evidence="5" id="KW-0547">Nucleotide-binding</keyword>
<dbReference type="PROSITE" id="PS50011">
    <property type="entry name" value="PROTEIN_KINASE_DOM"/>
    <property type="match status" value="1"/>
</dbReference>
<reference evidence="12 13" key="1">
    <citation type="submission" date="2019-02" db="EMBL/GenBank/DDBJ databases">
        <title>Opniocepnalus argus genome.</title>
        <authorList>
            <person name="Zhou C."/>
            <person name="Xiao S."/>
        </authorList>
    </citation>
    <scope>NUCLEOTIDE SEQUENCE [LARGE SCALE GENOMIC DNA]</scope>
    <source>
        <strain evidence="12">OARG1902GOOAL</strain>
        <tissue evidence="12">Muscle</tissue>
    </source>
</reference>
<evidence type="ECO:0000256" key="3">
    <source>
        <dbReference type="ARBA" id="ARBA00022527"/>
    </source>
</evidence>
<name>A0A6G1QM17_CHAAH</name>
<gene>
    <name evidence="12" type="ORF">EXN66_Car019448</name>
</gene>
<feature type="domain" description="Protein kinase" evidence="11">
    <location>
        <begin position="100"/>
        <end position="360"/>
    </location>
</feature>
<keyword evidence="6 12" id="KW-0418">Kinase</keyword>
<keyword evidence="3" id="KW-0723">Serine/threonine-protein kinase</keyword>
<evidence type="ECO:0000259" key="11">
    <source>
        <dbReference type="PROSITE" id="PS50011"/>
    </source>
</evidence>
<dbReference type="Proteomes" id="UP000503349">
    <property type="component" value="Chromosome 19"/>
</dbReference>
<dbReference type="AlphaFoldDB" id="A0A6G1QM17"/>
<reference evidence="13" key="2">
    <citation type="submission" date="2019-02" db="EMBL/GenBank/DDBJ databases">
        <title>Opniocepnalus argus Var Kimnra genome.</title>
        <authorList>
            <person name="Zhou C."/>
            <person name="Xiao S."/>
        </authorList>
    </citation>
    <scope>NUCLEOTIDE SEQUENCE [LARGE SCALE GENOMIC DNA]</scope>
</reference>
<dbReference type="GO" id="GO:0005524">
    <property type="term" value="F:ATP binding"/>
    <property type="evidence" value="ECO:0007669"/>
    <property type="project" value="UniProtKB-KW"/>
</dbReference>
<organism evidence="12 13">
    <name type="scientific">Channa argus</name>
    <name type="common">Northern snakehead</name>
    <name type="synonym">Ophicephalus argus</name>
    <dbReference type="NCBI Taxonomy" id="215402"/>
    <lineage>
        <taxon>Eukaryota</taxon>
        <taxon>Metazoa</taxon>
        <taxon>Chordata</taxon>
        <taxon>Craniata</taxon>
        <taxon>Vertebrata</taxon>
        <taxon>Euteleostomi</taxon>
        <taxon>Actinopterygii</taxon>
        <taxon>Neopterygii</taxon>
        <taxon>Teleostei</taxon>
        <taxon>Neoteleostei</taxon>
        <taxon>Acanthomorphata</taxon>
        <taxon>Anabantaria</taxon>
        <taxon>Anabantiformes</taxon>
        <taxon>Channoidei</taxon>
        <taxon>Channidae</taxon>
        <taxon>Channa</taxon>
    </lineage>
</organism>
<dbReference type="GO" id="GO:0043066">
    <property type="term" value="P:negative regulation of apoptotic process"/>
    <property type="evidence" value="ECO:0007669"/>
    <property type="project" value="TreeGrafter"/>
</dbReference>
<dbReference type="PANTHER" id="PTHR22984:SF11">
    <property type="entry name" value="AURORA KINASE-RELATED"/>
    <property type="match status" value="1"/>
</dbReference>
<dbReference type="SUPFAM" id="SSF56112">
    <property type="entry name" value="Protein kinase-like (PK-like)"/>
    <property type="match status" value="1"/>
</dbReference>
<dbReference type="SMART" id="SM00220">
    <property type="entry name" value="S_TKc"/>
    <property type="match status" value="1"/>
</dbReference>
<keyword evidence="7" id="KW-0067">ATP-binding</keyword>
<dbReference type="PANTHER" id="PTHR22984">
    <property type="entry name" value="SERINE/THREONINE-PROTEIN KINASE PIM"/>
    <property type="match status" value="1"/>
</dbReference>
<dbReference type="Pfam" id="PF00069">
    <property type="entry name" value="Pkinase"/>
    <property type="match status" value="1"/>
</dbReference>
<evidence type="ECO:0000256" key="1">
    <source>
        <dbReference type="ARBA" id="ARBA00005505"/>
    </source>
</evidence>
<feature type="compositionally biased region" description="Polar residues" evidence="10">
    <location>
        <begin position="1"/>
        <end position="17"/>
    </location>
</feature>
<dbReference type="InterPro" id="IPR008271">
    <property type="entry name" value="Ser/Thr_kinase_AS"/>
</dbReference>
<keyword evidence="13" id="KW-1185">Reference proteome</keyword>
<dbReference type="Gene3D" id="1.10.510.10">
    <property type="entry name" value="Transferase(Phosphotransferase) domain 1"/>
    <property type="match status" value="1"/>
</dbReference>
<evidence type="ECO:0000256" key="10">
    <source>
        <dbReference type="SAM" id="MobiDB-lite"/>
    </source>
</evidence>
<feature type="region of interest" description="Disordered" evidence="10">
    <location>
        <begin position="1"/>
        <end position="72"/>
    </location>
</feature>
<evidence type="ECO:0000256" key="9">
    <source>
        <dbReference type="ARBA" id="ARBA00048679"/>
    </source>
</evidence>
<dbReference type="PROSITE" id="PS00108">
    <property type="entry name" value="PROTEIN_KINASE_ST"/>
    <property type="match status" value="1"/>
</dbReference>
<comment type="catalytic activity">
    <reaction evidence="8">
        <text>L-threonyl-[protein] + ATP = O-phospho-L-threonyl-[protein] + ADP + H(+)</text>
        <dbReference type="Rhea" id="RHEA:46608"/>
        <dbReference type="Rhea" id="RHEA-COMP:11060"/>
        <dbReference type="Rhea" id="RHEA-COMP:11605"/>
        <dbReference type="ChEBI" id="CHEBI:15378"/>
        <dbReference type="ChEBI" id="CHEBI:30013"/>
        <dbReference type="ChEBI" id="CHEBI:30616"/>
        <dbReference type="ChEBI" id="CHEBI:61977"/>
        <dbReference type="ChEBI" id="CHEBI:456216"/>
        <dbReference type="EC" id="2.7.11.1"/>
    </reaction>
</comment>
<accession>A0A6G1QM17</accession>
<evidence type="ECO:0000256" key="4">
    <source>
        <dbReference type="ARBA" id="ARBA00022679"/>
    </source>
</evidence>
<evidence type="ECO:0000256" key="8">
    <source>
        <dbReference type="ARBA" id="ARBA00047899"/>
    </source>
</evidence>
<sequence length="361" mass="40429">MPFAESSQLLLETNNRVTARKRKASTTQDSPRKRQRVANEPELKKASTEHIPATQTPGMTTPERGCDVLPSSIGPLGSKQHNQCSCFRGAASKADFEAEYLQLNRLAEGGFGSVYAGFRKTDNFPVAIKHIRQADVERQPTVLNGVMCQVPIEVLLLLKVAGPESVGRTGVVSILDWYDLEQEVLVIMERPVPSVDLLNYLDINDGPLKEDMAKTIMRQLVEAAIQIHSKGVFHRDIKPENVLIQTTSDGLRARVIDFGCGCISTRRPLHVFAGTTEYAPPEFDMYGSYKAGPTTVWQLGALLYEITDGYKQFTTTLVLRKRIKFNKELSQDCLDFLQRCLAVNPKDRITLEKLLLHRWLA</sequence>
<dbReference type="EMBL" id="CM015730">
    <property type="protein sequence ID" value="KAF3703760.1"/>
    <property type="molecule type" value="Genomic_DNA"/>
</dbReference>
<dbReference type="FunFam" id="3.30.200.20:FF:000475">
    <property type="entry name" value="Serine/threonine-protein kinase"/>
    <property type="match status" value="1"/>
</dbReference>
<dbReference type="EC" id="2.7.11.1" evidence="2"/>
<dbReference type="GO" id="GO:0007346">
    <property type="term" value="P:regulation of mitotic cell cycle"/>
    <property type="evidence" value="ECO:0007669"/>
    <property type="project" value="TreeGrafter"/>
</dbReference>
<evidence type="ECO:0000256" key="6">
    <source>
        <dbReference type="ARBA" id="ARBA00022777"/>
    </source>
</evidence>
<protein>
    <recommendedName>
        <fullName evidence="2">non-specific serine/threonine protein kinase</fullName>
        <ecNumber evidence="2">2.7.11.1</ecNumber>
    </recommendedName>
</protein>
<dbReference type="GO" id="GO:0005737">
    <property type="term" value="C:cytoplasm"/>
    <property type="evidence" value="ECO:0007669"/>
    <property type="project" value="TreeGrafter"/>
</dbReference>
<keyword evidence="4" id="KW-0808">Transferase</keyword>
<dbReference type="Gene3D" id="3.30.200.20">
    <property type="entry name" value="Phosphorylase Kinase, domain 1"/>
    <property type="match status" value="1"/>
</dbReference>